<organism evidence="2 3">
    <name type="scientific">Stylosanthes scabra</name>
    <dbReference type="NCBI Taxonomy" id="79078"/>
    <lineage>
        <taxon>Eukaryota</taxon>
        <taxon>Viridiplantae</taxon>
        <taxon>Streptophyta</taxon>
        <taxon>Embryophyta</taxon>
        <taxon>Tracheophyta</taxon>
        <taxon>Spermatophyta</taxon>
        <taxon>Magnoliopsida</taxon>
        <taxon>eudicotyledons</taxon>
        <taxon>Gunneridae</taxon>
        <taxon>Pentapetalae</taxon>
        <taxon>rosids</taxon>
        <taxon>fabids</taxon>
        <taxon>Fabales</taxon>
        <taxon>Fabaceae</taxon>
        <taxon>Papilionoideae</taxon>
        <taxon>50 kb inversion clade</taxon>
        <taxon>dalbergioids sensu lato</taxon>
        <taxon>Dalbergieae</taxon>
        <taxon>Pterocarpus clade</taxon>
        <taxon>Stylosanthes</taxon>
    </lineage>
</organism>
<feature type="compositionally biased region" description="Basic and acidic residues" evidence="1">
    <location>
        <begin position="43"/>
        <end position="64"/>
    </location>
</feature>
<name>A0ABU6TL71_9FABA</name>
<dbReference type="EMBL" id="JASCZI010091226">
    <property type="protein sequence ID" value="MED6149542.1"/>
    <property type="molecule type" value="Genomic_DNA"/>
</dbReference>
<comment type="caution">
    <text evidence="2">The sequence shown here is derived from an EMBL/GenBank/DDBJ whole genome shotgun (WGS) entry which is preliminary data.</text>
</comment>
<evidence type="ECO:0000313" key="2">
    <source>
        <dbReference type="EMBL" id="MED6149542.1"/>
    </source>
</evidence>
<proteinExistence type="predicted"/>
<feature type="non-terminal residue" evidence="2">
    <location>
        <position position="87"/>
    </location>
</feature>
<keyword evidence="3" id="KW-1185">Reference proteome</keyword>
<feature type="region of interest" description="Disordered" evidence="1">
    <location>
        <begin position="38"/>
        <end position="87"/>
    </location>
</feature>
<dbReference type="Proteomes" id="UP001341840">
    <property type="component" value="Unassembled WGS sequence"/>
</dbReference>
<evidence type="ECO:0000256" key="1">
    <source>
        <dbReference type="SAM" id="MobiDB-lite"/>
    </source>
</evidence>
<protein>
    <submittedName>
        <fullName evidence="2">Uncharacterized protein</fullName>
    </submittedName>
</protein>
<evidence type="ECO:0000313" key="3">
    <source>
        <dbReference type="Proteomes" id="UP001341840"/>
    </source>
</evidence>
<sequence length="87" mass="10346">MRTLRFLRKQSEKSLSLVQKSDSFQKLDNPDSIHRLSNKILGHKSESHEHNRRNNDAKPSENRKRQMPQQKLRFERYNRIGSANNST</sequence>
<accession>A0ABU6TL71</accession>
<gene>
    <name evidence="2" type="ORF">PIB30_063509</name>
</gene>
<reference evidence="2 3" key="1">
    <citation type="journal article" date="2023" name="Plants (Basel)">
        <title>Bridging the Gap: Combining Genomics and Transcriptomics Approaches to Understand Stylosanthes scabra, an Orphan Legume from the Brazilian Caatinga.</title>
        <authorList>
            <person name="Ferreira-Neto J.R.C."/>
            <person name="da Silva M.D."/>
            <person name="Binneck E."/>
            <person name="de Melo N.F."/>
            <person name="da Silva R.H."/>
            <person name="de Melo A.L.T.M."/>
            <person name="Pandolfi V."/>
            <person name="Bustamante F.O."/>
            <person name="Brasileiro-Vidal A.C."/>
            <person name="Benko-Iseppon A.M."/>
        </authorList>
    </citation>
    <scope>NUCLEOTIDE SEQUENCE [LARGE SCALE GENOMIC DNA]</scope>
    <source>
        <tissue evidence="2">Leaves</tissue>
    </source>
</reference>